<name>A0A1G1VR49_9BACT</name>
<sequence length="105" mass="12543">MTEREQKFPVLFGDGRTRPVTPDFLINSWPALWDSFVGLIGNLEEYNRESRLNEQGEELLRDCYEFLEKHPELKIEDTVTLKRWGDELGWPDWFKKATRVDRDIL</sequence>
<evidence type="ECO:0000313" key="1">
    <source>
        <dbReference type="EMBL" id="OGY17850.1"/>
    </source>
</evidence>
<organism evidence="1 2">
    <name type="scientific">Candidatus Chisholmbacteria bacterium RIFCSPHIGHO2_01_FULL_52_32</name>
    <dbReference type="NCBI Taxonomy" id="1797591"/>
    <lineage>
        <taxon>Bacteria</taxon>
        <taxon>Candidatus Chisholmiibacteriota</taxon>
    </lineage>
</organism>
<gene>
    <name evidence="1" type="ORF">A2786_00825</name>
</gene>
<reference evidence="1 2" key="1">
    <citation type="journal article" date="2016" name="Nat. Commun.">
        <title>Thousands of microbial genomes shed light on interconnected biogeochemical processes in an aquifer system.</title>
        <authorList>
            <person name="Anantharaman K."/>
            <person name="Brown C.T."/>
            <person name="Hug L.A."/>
            <person name="Sharon I."/>
            <person name="Castelle C.J."/>
            <person name="Probst A.J."/>
            <person name="Thomas B.C."/>
            <person name="Singh A."/>
            <person name="Wilkins M.J."/>
            <person name="Karaoz U."/>
            <person name="Brodie E.L."/>
            <person name="Williams K.H."/>
            <person name="Hubbard S.S."/>
            <person name="Banfield J.F."/>
        </authorList>
    </citation>
    <scope>NUCLEOTIDE SEQUENCE [LARGE SCALE GENOMIC DNA]</scope>
</reference>
<protein>
    <submittedName>
        <fullName evidence="1">Uncharacterized protein</fullName>
    </submittedName>
</protein>
<evidence type="ECO:0000313" key="2">
    <source>
        <dbReference type="Proteomes" id="UP000179233"/>
    </source>
</evidence>
<dbReference type="EMBL" id="MHCJ01000006">
    <property type="protein sequence ID" value="OGY17850.1"/>
    <property type="molecule type" value="Genomic_DNA"/>
</dbReference>
<accession>A0A1G1VR49</accession>
<proteinExistence type="predicted"/>
<dbReference type="AlphaFoldDB" id="A0A1G1VR49"/>
<comment type="caution">
    <text evidence="1">The sequence shown here is derived from an EMBL/GenBank/DDBJ whole genome shotgun (WGS) entry which is preliminary data.</text>
</comment>
<dbReference type="Proteomes" id="UP000179233">
    <property type="component" value="Unassembled WGS sequence"/>
</dbReference>